<evidence type="ECO:0000256" key="1">
    <source>
        <dbReference type="SAM" id="MobiDB-lite"/>
    </source>
</evidence>
<feature type="compositionally biased region" description="Basic residues" evidence="1">
    <location>
        <begin position="1"/>
        <end position="10"/>
    </location>
</feature>
<accession>A0AAD9ZEZ3</accession>
<dbReference type="EMBL" id="JASNWA010000004">
    <property type="protein sequence ID" value="KAK3176870.1"/>
    <property type="molecule type" value="Genomic_DNA"/>
</dbReference>
<dbReference type="Proteomes" id="UP001276659">
    <property type="component" value="Unassembled WGS sequence"/>
</dbReference>
<keyword evidence="3" id="KW-1185">Reference proteome</keyword>
<protein>
    <submittedName>
        <fullName evidence="2">Uncharacterized protein</fullName>
    </submittedName>
</protein>
<feature type="region of interest" description="Disordered" evidence="1">
    <location>
        <begin position="53"/>
        <end position="142"/>
    </location>
</feature>
<proteinExistence type="predicted"/>
<feature type="compositionally biased region" description="Basic and acidic residues" evidence="1">
    <location>
        <begin position="15"/>
        <end position="30"/>
    </location>
</feature>
<feature type="compositionally biased region" description="Acidic residues" evidence="1">
    <location>
        <begin position="70"/>
        <end position="94"/>
    </location>
</feature>
<comment type="caution">
    <text evidence="2">The sequence shown here is derived from an EMBL/GenBank/DDBJ whole genome shotgun (WGS) entry which is preliminary data.</text>
</comment>
<organism evidence="2 3">
    <name type="scientific">Lepraria neglecta</name>
    <dbReference type="NCBI Taxonomy" id="209136"/>
    <lineage>
        <taxon>Eukaryota</taxon>
        <taxon>Fungi</taxon>
        <taxon>Dikarya</taxon>
        <taxon>Ascomycota</taxon>
        <taxon>Pezizomycotina</taxon>
        <taxon>Lecanoromycetes</taxon>
        <taxon>OSLEUM clade</taxon>
        <taxon>Lecanoromycetidae</taxon>
        <taxon>Lecanorales</taxon>
        <taxon>Lecanorineae</taxon>
        <taxon>Stereocaulaceae</taxon>
        <taxon>Lepraria</taxon>
    </lineage>
</organism>
<gene>
    <name evidence="2" type="ORF">OEA41_008196</name>
</gene>
<feature type="compositionally biased region" description="Pro residues" evidence="1">
    <location>
        <begin position="119"/>
        <end position="128"/>
    </location>
</feature>
<feature type="region of interest" description="Disordered" evidence="1">
    <location>
        <begin position="1"/>
        <end position="40"/>
    </location>
</feature>
<feature type="compositionally biased region" description="Low complexity" evidence="1">
    <location>
        <begin position="98"/>
        <end position="118"/>
    </location>
</feature>
<evidence type="ECO:0000313" key="2">
    <source>
        <dbReference type="EMBL" id="KAK3176870.1"/>
    </source>
</evidence>
<reference evidence="2" key="1">
    <citation type="submission" date="2022-11" db="EMBL/GenBank/DDBJ databases">
        <title>Chromosomal genome sequence assembly and mating type (MAT) locus characterization of the leprose asexual lichenized fungus Lepraria neglecta (Nyl.) Erichsen.</title>
        <authorList>
            <person name="Allen J.L."/>
            <person name="Pfeffer B."/>
        </authorList>
    </citation>
    <scope>NUCLEOTIDE SEQUENCE</scope>
    <source>
        <strain evidence="2">Allen 5258</strain>
    </source>
</reference>
<dbReference type="AlphaFoldDB" id="A0AAD9ZEZ3"/>
<name>A0AAD9ZEZ3_9LECA</name>
<evidence type="ECO:0000313" key="3">
    <source>
        <dbReference type="Proteomes" id="UP001276659"/>
    </source>
</evidence>
<sequence>MNTYRRRQKVVNKLDAQRPDIEKDGDDARSQRSPLLSGDVKYIRRQRKILQERPLPFGCGTRVPIPLPDGIEDYATDSETSDDDESVTESEEPDDNKSNNNSNNESETSPIESGSSASTPPPTSPPSPLIAQLYLPTGQVPP</sequence>